<evidence type="ECO:0000259" key="2">
    <source>
        <dbReference type="Pfam" id="PF26130"/>
    </source>
</evidence>
<sequence>MSWDFRAPSAPHPSYGDHELFSIRMYHGGQICGNCYASGSVAWFDYCDKDRMSMTEIDNIVRELGYGENSSNEDPNGEQSGGGMQKPRESCARHGVSEKSKEKTIQSESSAVQKYKEKAVERESSATVDKWKIKVSYVFGKRRARAFGKRSCKNVKKTCDKEDQRSNTVTKGLVENEVVEGSVEKSKLSRCHPMKTRKARKRTTVCDDEEESVYSLDSDFADPNFSCDDNDDDVDFDEQVDKQTEWVRDGAKGKEPESTNAGVESWY</sequence>
<feature type="compositionally biased region" description="Acidic residues" evidence="1">
    <location>
        <begin position="228"/>
        <end position="238"/>
    </location>
</feature>
<feature type="compositionally biased region" description="Basic and acidic residues" evidence="1">
    <location>
        <begin position="86"/>
        <end position="105"/>
    </location>
</feature>
<dbReference type="AlphaFoldDB" id="A0A6J5VHF8"/>
<feature type="domain" description="PB1-like" evidence="2">
    <location>
        <begin position="19"/>
        <end position="69"/>
    </location>
</feature>
<proteinExistence type="predicted"/>
<dbReference type="Pfam" id="PF26130">
    <property type="entry name" value="PB1-like"/>
    <property type="match status" value="1"/>
</dbReference>
<feature type="compositionally biased region" description="Polar residues" evidence="1">
    <location>
        <begin position="68"/>
        <end position="78"/>
    </location>
</feature>
<feature type="compositionally biased region" description="Basic and acidic residues" evidence="1">
    <location>
        <begin position="239"/>
        <end position="257"/>
    </location>
</feature>
<dbReference type="Proteomes" id="UP000507222">
    <property type="component" value="Unassembled WGS sequence"/>
</dbReference>
<protein>
    <recommendedName>
        <fullName evidence="2">PB1-like domain-containing protein</fullName>
    </recommendedName>
</protein>
<feature type="compositionally biased region" description="Polar residues" evidence="1">
    <location>
        <begin position="258"/>
        <end position="267"/>
    </location>
</feature>
<feature type="region of interest" description="Disordered" evidence="1">
    <location>
        <begin position="66"/>
        <end position="113"/>
    </location>
</feature>
<dbReference type="EMBL" id="CAEKDK010000007">
    <property type="protein sequence ID" value="CAB4286925.1"/>
    <property type="molecule type" value="Genomic_DNA"/>
</dbReference>
<evidence type="ECO:0000256" key="1">
    <source>
        <dbReference type="SAM" id="MobiDB-lite"/>
    </source>
</evidence>
<accession>A0A6J5VHF8</accession>
<dbReference type="InterPro" id="IPR058594">
    <property type="entry name" value="PB1-like_dom_pln"/>
</dbReference>
<organism evidence="3 4">
    <name type="scientific">Prunus armeniaca</name>
    <name type="common">Apricot</name>
    <name type="synonym">Armeniaca vulgaris</name>
    <dbReference type="NCBI Taxonomy" id="36596"/>
    <lineage>
        <taxon>Eukaryota</taxon>
        <taxon>Viridiplantae</taxon>
        <taxon>Streptophyta</taxon>
        <taxon>Embryophyta</taxon>
        <taxon>Tracheophyta</taxon>
        <taxon>Spermatophyta</taxon>
        <taxon>Magnoliopsida</taxon>
        <taxon>eudicotyledons</taxon>
        <taxon>Gunneridae</taxon>
        <taxon>Pentapetalae</taxon>
        <taxon>rosids</taxon>
        <taxon>fabids</taxon>
        <taxon>Rosales</taxon>
        <taxon>Rosaceae</taxon>
        <taxon>Amygdaloideae</taxon>
        <taxon>Amygdaleae</taxon>
        <taxon>Prunus</taxon>
    </lineage>
</organism>
<reference evidence="3 4" key="1">
    <citation type="submission" date="2020-05" db="EMBL/GenBank/DDBJ databases">
        <authorList>
            <person name="Campoy J."/>
            <person name="Schneeberger K."/>
            <person name="Spophaly S."/>
        </authorList>
    </citation>
    <scope>NUCLEOTIDE SEQUENCE [LARGE SCALE GENOMIC DNA]</scope>
    <source>
        <strain evidence="3">PruArmRojPasFocal</strain>
    </source>
</reference>
<name>A0A6J5VHF8_PRUAR</name>
<evidence type="ECO:0000313" key="4">
    <source>
        <dbReference type="Proteomes" id="UP000507222"/>
    </source>
</evidence>
<gene>
    <name evidence="3" type="ORF">CURHAP_LOCUS44712</name>
</gene>
<feature type="region of interest" description="Disordered" evidence="1">
    <location>
        <begin position="222"/>
        <end position="267"/>
    </location>
</feature>
<evidence type="ECO:0000313" key="3">
    <source>
        <dbReference type="EMBL" id="CAB4286925.1"/>
    </source>
</evidence>